<dbReference type="InterPro" id="IPR011010">
    <property type="entry name" value="DNA_brk_join_enz"/>
</dbReference>
<dbReference type="CDD" id="cd00397">
    <property type="entry name" value="DNA_BRE_C"/>
    <property type="match status" value="1"/>
</dbReference>
<dbReference type="Gene3D" id="1.10.150.130">
    <property type="match status" value="1"/>
</dbReference>
<protein>
    <recommendedName>
        <fullName evidence="10">Integrase</fullName>
    </recommendedName>
</protein>
<dbReference type="InterPro" id="IPR050090">
    <property type="entry name" value="Tyrosine_recombinase_XerCD"/>
</dbReference>
<dbReference type="SUPFAM" id="SSF56349">
    <property type="entry name" value="DNA breaking-rejoining enzymes"/>
    <property type="match status" value="1"/>
</dbReference>
<evidence type="ECO:0000256" key="5">
    <source>
        <dbReference type="PROSITE-ProRule" id="PRU01248"/>
    </source>
</evidence>
<dbReference type="Proteomes" id="UP000245998">
    <property type="component" value="Unassembled WGS sequence"/>
</dbReference>
<gene>
    <name evidence="8" type="ORF">DCC39_18225</name>
</gene>
<evidence type="ECO:0000256" key="4">
    <source>
        <dbReference type="ARBA" id="ARBA00023172"/>
    </source>
</evidence>
<dbReference type="Gene3D" id="1.10.443.10">
    <property type="entry name" value="Intergrase catalytic core"/>
    <property type="match status" value="1"/>
</dbReference>
<reference evidence="8 9" key="1">
    <citation type="submission" date="2018-04" db="EMBL/GenBank/DDBJ databases">
        <title>Camelliibacillus theae gen. nov., sp. nov., isolated from Pu'er tea.</title>
        <authorList>
            <person name="Niu L."/>
        </authorList>
    </citation>
    <scope>NUCLEOTIDE SEQUENCE [LARGE SCALE GENOMIC DNA]</scope>
    <source>
        <strain evidence="8 9">T8</strain>
    </source>
</reference>
<dbReference type="InterPro" id="IPR013762">
    <property type="entry name" value="Integrase-like_cat_sf"/>
</dbReference>
<comment type="caution">
    <text evidence="8">The sequence shown here is derived from an EMBL/GenBank/DDBJ whole genome shotgun (WGS) entry which is preliminary data.</text>
</comment>
<dbReference type="PROSITE" id="PS51898">
    <property type="entry name" value="TYR_RECOMBINASE"/>
    <property type="match status" value="1"/>
</dbReference>
<evidence type="ECO:0000256" key="1">
    <source>
        <dbReference type="ARBA" id="ARBA00008857"/>
    </source>
</evidence>
<evidence type="ECO:0000313" key="9">
    <source>
        <dbReference type="Proteomes" id="UP000245998"/>
    </source>
</evidence>
<evidence type="ECO:0000256" key="2">
    <source>
        <dbReference type="ARBA" id="ARBA00022908"/>
    </source>
</evidence>
<name>A0A2U1JJV2_9BACI</name>
<accession>A0A2U1JJV2</accession>
<keyword evidence="3 5" id="KW-0238">DNA-binding</keyword>
<dbReference type="Pfam" id="PF00589">
    <property type="entry name" value="Phage_integrase"/>
    <property type="match status" value="1"/>
</dbReference>
<dbReference type="InterPro" id="IPR002104">
    <property type="entry name" value="Integrase_catalytic"/>
</dbReference>
<dbReference type="InterPro" id="IPR010998">
    <property type="entry name" value="Integrase_recombinase_N"/>
</dbReference>
<dbReference type="InterPro" id="IPR044068">
    <property type="entry name" value="CB"/>
</dbReference>
<keyword evidence="9" id="KW-1185">Reference proteome</keyword>
<dbReference type="GO" id="GO:0015074">
    <property type="term" value="P:DNA integration"/>
    <property type="evidence" value="ECO:0007669"/>
    <property type="project" value="UniProtKB-KW"/>
</dbReference>
<feature type="domain" description="Tyr recombinase" evidence="6">
    <location>
        <begin position="119"/>
        <end position="299"/>
    </location>
</feature>
<comment type="similarity">
    <text evidence="1">Belongs to the 'phage' integrase family.</text>
</comment>
<organism evidence="8 9">
    <name type="scientific">Pueribacillus theae</name>
    <dbReference type="NCBI Taxonomy" id="2171751"/>
    <lineage>
        <taxon>Bacteria</taxon>
        <taxon>Bacillati</taxon>
        <taxon>Bacillota</taxon>
        <taxon>Bacilli</taxon>
        <taxon>Bacillales</taxon>
        <taxon>Bacillaceae</taxon>
        <taxon>Pueribacillus</taxon>
    </lineage>
</organism>
<evidence type="ECO:0000259" key="7">
    <source>
        <dbReference type="PROSITE" id="PS51900"/>
    </source>
</evidence>
<keyword evidence="4" id="KW-0233">DNA recombination</keyword>
<feature type="domain" description="Core-binding (CB)" evidence="7">
    <location>
        <begin position="8"/>
        <end position="95"/>
    </location>
</feature>
<dbReference type="GO" id="GO:0003677">
    <property type="term" value="F:DNA binding"/>
    <property type="evidence" value="ECO:0007669"/>
    <property type="project" value="UniProtKB-UniRule"/>
</dbReference>
<dbReference type="GO" id="GO:0006310">
    <property type="term" value="P:DNA recombination"/>
    <property type="evidence" value="ECO:0007669"/>
    <property type="project" value="UniProtKB-KW"/>
</dbReference>
<dbReference type="EMBL" id="QCZG01000074">
    <property type="protein sequence ID" value="PWA05269.1"/>
    <property type="molecule type" value="Genomic_DNA"/>
</dbReference>
<dbReference type="AlphaFoldDB" id="A0A2U1JJV2"/>
<sequence>MVFKEKKSTLKEALQFVLLTKKLEKKSYWTIRDYRQRITEFINFLEEEYPDLEFVEEVSADHLKHYIEQMDERNLSNTTVNGKLRYLKAFFNVAISEKLVDKEFENPMDGLTLRKESFNNSRHIAVPALDKLLDHTDKRTFLGMRNYMCMILMLGTGIRPSEMLALDVDDCKDSHIIVREEVSKSRELRILPLATGAQREMYKYLQIKGDWGGNILFPNYEGNRLSTRGLGEALKKIADEVGIDRNLIHTYAFRHTFAINYLRRGGDLFKLQRLLGHTTLEMTRRYIRWDISDLQSDFDETSLAEEFIKSKKKRRR</sequence>
<evidence type="ECO:0000259" key="6">
    <source>
        <dbReference type="PROSITE" id="PS51898"/>
    </source>
</evidence>
<evidence type="ECO:0008006" key="10">
    <source>
        <dbReference type="Google" id="ProtNLM"/>
    </source>
</evidence>
<evidence type="ECO:0000313" key="8">
    <source>
        <dbReference type="EMBL" id="PWA05269.1"/>
    </source>
</evidence>
<dbReference type="Pfam" id="PF02899">
    <property type="entry name" value="Phage_int_SAM_1"/>
    <property type="match status" value="1"/>
</dbReference>
<evidence type="ECO:0000256" key="3">
    <source>
        <dbReference type="ARBA" id="ARBA00023125"/>
    </source>
</evidence>
<keyword evidence="2" id="KW-0229">DNA integration</keyword>
<dbReference type="InterPro" id="IPR004107">
    <property type="entry name" value="Integrase_SAM-like_N"/>
</dbReference>
<proteinExistence type="inferred from homology"/>
<dbReference type="PROSITE" id="PS51900">
    <property type="entry name" value="CB"/>
    <property type="match status" value="1"/>
</dbReference>
<dbReference type="PANTHER" id="PTHR30349">
    <property type="entry name" value="PHAGE INTEGRASE-RELATED"/>
    <property type="match status" value="1"/>
</dbReference>
<dbReference type="PANTHER" id="PTHR30349:SF41">
    <property type="entry name" value="INTEGRASE_RECOMBINASE PROTEIN MJ0367-RELATED"/>
    <property type="match status" value="1"/>
</dbReference>